<dbReference type="PANTHER" id="PTHR38825:SF1">
    <property type="entry name" value="TRANSPORTER, LYSE FAMILY"/>
    <property type="match status" value="1"/>
</dbReference>
<accession>A0AAE3KY82</accession>
<dbReference type="EMBL" id="JTEO01000006">
    <property type="protein sequence ID" value="MCQ6963516.1"/>
    <property type="molecule type" value="Genomic_DNA"/>
</dbReference>
<protein>
    <submittedName>
        <fullName evidence="7">Lysine transporter LysE</fullName>
    </submittedName>
</protein>
<gene>
    <name evidence="7" type="ORF">PV02_10490</name>
</gene>
<evidence type="ECO:0000256" key="6">
    <source>
        <dbReference type="SAM" id="Phobius"/>
    </source>
</evidence>
<keyword evidence="4 6" id="KW-1133">Transmembrane helix</keyword>
<organism evidence="7 8">
    <name type="scientific">Methanolobus chelungpuianus</name>
    <dbReference type="NCBI Taxonomy" id="502115"/>
    <lineage>
        <taxon>Archaea</taxon>
        <taxon>Methanobacteriati</taxon>
        <taxon>Methanobacteriota</taxon>
        <taxon>Stenosarchaea group</taxon>
        <taxon>Methanomicrobia</taxon>
        <taxon>Methanosarcinales</taxon>
        <taxon>Methanosarcinaceae</taxon>
        <taxon>Methanolobus</taxon>
    </lineage>
</organism>
<evidence type="ECO:0000256" key="3">
    <source>
        <dbReference type="ARBA" id="ARBA00022692"/>
    </source>
</evidence>
<reference evidence="7 8" key="1">
    <citation type="journal article" date="2011" name="Appl. Environ. Microbiol.">
        <title>Methanogenic archaea isolated from Taiwan's Chelungpu fault.</title>
        <authorList>
            <person name="Wu S.Y."/>
            <person name="Lai M.C."/>
        </authorList>
    </citation>
    <scope>NUCLEOTIDE SEQUENCE [LARGE SCALE GENOMIC DNA]</scope>
    <source>
        <strain evidence="7 8">St545Mb</strain>
    </source>
</reference>
<evidence type="ECO:0000256" key="5">
    <source>
        <dbReference type="ARBA" id="ARBA00023136"/>
    </source>
</evidence>
<dbReference type="PANTHER" id="PTHR38825">
    <property type="entry name" value="LYSINE EXPORTER PROTEIN (LYSE/YGGA)"/>
    <property type="match status" value="1"/>
</dbReference>
<evidence type="ECO:0000313" key="7">
    <source>
        <dbReference type="EMBL" id="MCQ6963516.1"/>
    </source>
</evidence>
<feature type="transmembrane region" description="Helical" evidence="6">
    <location>
        <begin position="6"/>
        <end position="25"/>
    </location>
</feature>
<feature type="transmembrane region" description="Helical" evidence="6">
    <location>
        <begin position="76"/>
        <end position="95"/>
    </location>
</feature>
<sequence>MVTEMLVLAQAFILGFTIGVSAALVPGPMMLATVSISFRKGWKTGLYVFSGHSIVETAIVLVIIMGAASFVVKDMLSHIAIIGGLAMALFGLIIIRKAKEALTMDINDAAGKLNISGGPVSAGILTSALNPTFLFWWLTAGSAIVMQQYLAGVFAVIAFIIGHWLADLGFLVSVSSTFSRGKEFLSRRTHQKLLYVCGGFLAAIGFFFIISHNNVAAMMSMI</sequence>
<evidence type="ECO:0000256" key="1">
    <source>
        <dbReference type="ARBA" id="ARBA00004651"/>
    </source>
</evidence>
<feature type="transmembrane region" description="Helical" evidence="6">
    <location>
        <begin position="149"/>
        <end position="172"/>
    </location>
</feature>
<evidence type="ECO:0000256" key="4">
    <source>
        <dbReference type="ARBA" id="ARBA00022989"/>
    </source>
</evidence>
<keyword evidence="3 6" id="KW-0812">Transmembrane</keyword>
<comment type="subcellular location">
    <subcellularLocation>
        <location evidence="1">Cell membrane</location>
        <topology evidence="1">Multi-pass membrane protein</topology>
    </subcellularLocation>
</comment>
<dbReference type="GO" id="GO:0005886">
    <property type="term" value="C:plasma membrane"/>
    <property type="evidence" value="ECO:0007669"/>
    <property type="project" value="UniProtKB-SubCell"/>
</dbReference>
<comment type="caution">
    <text evidence="7">The sequence shown here is derived from an EMBL/GenBank/DDBJ whole genome shotgun (WGS) entry which is preliminary data.</text>
</comment>
<keyword evidence="5 6" id="KW-0472">Membrane</keyword>
<feature type="transmembrane region" description="Helical" evidence="6">
    <location>
        <begin position="46"/>
        <end position="70"/>
    </location>
</feature>
<dbReference type="InterPro" id="IPR001123">
    <property type="entry name" value="LeuE-type"/>
</dbReference>
<proteinExistence type="predicted"/>
<dbReference type="Pfam" id="PF01810">
    <property type="entry name" value="LysE"/>
    <property type="match status" value="1"/>
</dbReference>
<evidence type="ECO:0000256" key="2">
    <source>
        <dbReference type="ARBA" id="ARBA00022475"/>
    </source>
</evidence>
<dbReference type="RefSeq" id="WP_256623397.1">
    <property type="nucleotide sequence ID" value="NZ_JTEO01000006.1"/>
</dbReference>
<dbReference type="Proteomes" id="UP001206983">
    <property type="component" value="Unassembled WGS sequence"/>
</dbReference>
<feature type="transmembrane region" description="Helical" evidence="6">
    <location>
        <begin position="193"/>
        <end position="211"/>
    </location>
</feature>
<name>A0AAE3KY82_9EURY</name>
<evidence type="ECO:0000313" key="8">
    <source>
        <dbReference type="Proteomes" id="UP001206983"/>
    </source>
</evidence>
<keyword evidence="2" id="KW-1003">Cell membrane</keyword>
<keyword evidence="8" id="KW-1185">Reference proteome</keyword>
<dbReference type="GO" id="GO:0006865">
    <property type="term" value="P:amino acid transport"/>
    <property type="evidence" value="ECO:0007669"/>
    <property type="project" value="InterPro"/>
</dbReference>
<dbReference type="AlphaFoldDB" id="A0AAE3KY82"/>
<feature type="transmembrane region" description="Helical" evidence="6">
    <location>
        <begin position="115"/>
        <end position="137"/>
    </location>
</feature>